<accession>A0AAV6H829</accession>
<evidence type="ECO:0000256" key="1">
    <source>
        <dbReference type="ARBA" id="ARBA00022734"/>
    </source>
</evidence>
<dbReference type="AlphaFoldDB" id="A0AAV6H829"/>
<keyword evidence="5" id="KW-1185">Reference proteome</keyword>
<name>A0AAV6H829_9TELE</name>
<evidence type="ECO:0008006" key="6">
    <source>
        <dbReference type="Google" id="ProtNLM"/>
    </source>
</evidence>
<evidence type="ECO:0000313" key="4">
    <source>
        <dbReference type="EMBL" id="KAG5283523.1"/>
    </source>
</evidence>
<dbReference type="EMBL" id="JADWDJ010000003">
    <property type="protein sequence ID" value="KAG5283523.1"/>
    <property type="molecule type" value="Genomic_DNA"/>
</dbReference>
<gene>
    <name evidence="4" type="ORF">AALO_G00043000</name>
</gene>
<dbReference type="PANTHER" id="PTHR23250:SF3">
    <property type="entry name" value="FISH-EGG LECTIN-LIKE ISOFORM X1-RELATED"/>
    <property type="match status" value="1"/>
</dbReference>
<dbReference type="InterPro" id="IPR006624">
    <property type="entry name" value="Beta-propeller_rpt_TECPR"/>
</dbReference>
<reference evidence="4" key="1">
    <citation type="submission" date="2020-10" db="EMBL/GenBank/DDBJ databases">
        <title>Chromosome-scale genome assembly of the Allis shad, Alosa alosa.</title>
        <authorList>
            <person name="Margot Z."/>
            <person name="Christophe K."/>
            <person name="Cabau C."/>
            <person name="Louis A."/>
            <person name="Berthelot C."/>
            <person name="Parey E."/>
            <person name="Roest Crollius H."/>
            <person name="Montfort J."/>
            <person name="Robinson-Rechavi M."/>
            <person name="Bucao C."/>
            <person name="Bouchez O."/>
            <person name="Gislard M."/>
            <person name="Lluch J."/>
            <person name="Milhes M."/>
            <person name="Lampietro C."/>
            <person name="Lopez Roques C."/>
            <person name="Donnadieu C."/>
            <person name="Braasch I."/>
            <person name="Desvignes T."/>
            <person name="Postlethwait J."/>
            <person name="Bobe J."/>
            <person name="Guiguen Y."/>
        </authorList>
    </citation>
    <scope>NUCLEOTIDE SEQUENCE</scope>
    <source>
        <strain evidence="4">M-15738</strain>
        <tissue evidence="4">Blood</tissue>
    </source>
</reference>
<feature type="signal peptide" evidence="3">
    <location>
        <begin position="1"/>
        <end position="20"/>
    </location>
</feature>
<protein>
    <recommendedName>
        <fullName evidence="6">Fish-egg lectin</fullName>
    </recommendedName>
</protein>
<sequence length="266" mass="28735">MKIKLSSALLALLSISLAASQSVHNCKEVTLRNVQQIDAGAGQVIAVDRNRRVFHLHGSNWITQNSYMQHASVGPAGIWGVDRQGFINKVVAGKWTRTGVRRMRQVDAGGDQFVAAAGTPVPGLASAVCVNRPSAVAFKSPGTVLPKFRIGANMSYYSCGPSRCWVINNKDEVFVTNPVDPRTCKGTNVLYKVGGSLSMVEVASDGSVYGVNSQGQILRRHGISIQRPKGTSWTRIDVCLPARHVSYDLGRLWVVTKTGVALECLM</sequence>
<keyword evidence="1" id="KW-0430">Lectin</keyword>
<evidence type="ECO:0000313" key="5">
    <source>
        <dbReference type="Proteomes" id="UP000823561"/>
    </source>
</evidence>
<dbReference type="Pfam" id="PF19193">
    <property type="entry name" value="Tectonin"/>
    <property type="match status" value="1"/>
</dbReference>
<dbReference type="InterPro" id="IPR051513">
    <property type="entry name" value="Tectonin_beta-prop"/>
</dbReference>
<dbReference type="PANTHER" id="PTHR23250">
    <property type="entry name" value="DYSFERLIN-RELATED"/>
    <property type="match status" value="1"/>
</dbReference>
<proteinExistence type="inferred from homology"/>
<dbReference type="GO" id="GO:0030246">
    <property type="term" value="F:carbohydrate binding"/>
    <property type="evidence" value="ECO:0007669"/>
    <property type="project" value="UniProtKB-KW"/>
</dbReference>
<keyword evidence="3" id="KW-0732">Signal</keyword>
<comment type="caution">
    <text evidence="4">The sequence shown here is derived from an EMBL/GenBank/DDBJ whole genome shotgun (WGS) entry which is preliminary data.</text>
</comment>
<comment type="similarity">
    <text evidence="2">Belongs to the tectonin family.</text>
</comment>
<organism evidence="4 5">
    <name type="scientific">Alosa alosa</name>
    <name type="common">allis shad</name>
    <dbReference type="NCBI Taxonomy" id="278164"/>
    <lineage>
        <taxon>Eukaryota</taxon>
        <taxon>Metazoa</taxon>
        <taxon>Chordata</taxon>
        <taxon>Craniata</taxon>
        <taxon>Vertebrata</taxon>
        <taxon>Euteleostomi</taxon>
        <taxon>Actinopterygii</taxon>
        <taxon>Neopterygii</taxon>
        <taxon>Teleostei</taxon>
        <taxon>Clupei</taxon>
        <taxon>Clupeiformes</taxon>
        <taxon>Clupeoidei</taxon>
        <taxon>Clupeidae</taxon>
        <taxon>Alosa</taxon>
    </lineage>
</organism>
<dbReference type="SMART" id="SM00706">
    <property type="entry name" value="TECPR"/>
    <property type="match status" value="2"/>
</dbReference>
<evidence type="ECO:0000256" key="2">
    <source>
        <dbReference type="ARBA" id="ARBA00038331"/>
    </source>
</evidence>
<feature type="chain" id="PRO_5043540514" description="Fish-egg lectin" evidence="3">
    <location>
        <begin position="21"/>
        <end position="266"/>
    </location>
</feature>
<dbReference type="Proteomes" id="UP000823561">
    <property type="component" value="Chromosome 3"/>
</dbReference>
<evidence type="ECO:0000256" key="3">
    <source>
        <dbReference type="SAM" id="SignalP"/>
    </source>
</evidence>